<accession>A0A1D7QP68</accession>
<evidence type="ECO:0000313" key="1">
    <source>
        <dbReference type="EMBL" id="AOM80453.1"/>
    </source>
</evidence>
<name>A0A1D7QP68_9SPHI</name>
<proteinExistence type="predicted"/>
<dbReference type="Proteomes" id="UP000094313">
    <property type="component" value="Chromosome"/>
</dbReference>
<dbReference type="KEGG" id="psty:BFS30_26805"/>
<sequence length="85" mass="9861">MNCCGQKRQSLEFTTDTDVHETENNLRTTDQRPVYFRYTGDNELQVKGVFNIVYSFSAQKPKLLVHPDDISVMRGYTNLVEVKET</sequence>
<organism evidence="1 2">
    <name type="scientific">Pedobacter steynii</name>
    <dbReference type="NCBI Taxonomy" id="430522"/>
    <lineage>
        <taxon>Bacteria</taxon>
        <taxon>Pseudomonadati</taxon>
        <taxon>Bacteroidota</taxon>
        <taxon>Sphingobacteriia</taxon>
        <taxon>Sphingobacteriales</taxon>
        <taxon>Sphingobacteriaceae</taxon>
        <taxon>Pedobacter</taxon>
    </lineage>
</organism>
<protein>
    <submittedName>
        <fullName evidence="1">Uncharacterized protein</fullName>
    </submittedName>
</protein>
<dbReference type="OrthoDB" id="770081at2"/>
<gene>
    <name evidence="1" type="ORF">BFS30_26805</name>
</gene>
<dbReference type="EMBL" id="CP017141">
    <property type="protein sequence ID" value="AOM80453.1"/>
    <property type="molecule type" value="Genomic_DNA"/>
</dbReference>
<keyword evidence="2" id="KW-1185">Reference proteome</keyword>
<reference evidence="1 2" key="1">
    <citation type="submission" date="2016-08" db="EMBL/GenBank/DDBJ databases">
        <authorList>
            <person name="Seilhamer J.J."/>
        </authorList>
    </citation>
    <scope>NUCLEOTIDE SEQUENCE [LARGE SCALE GENOMIC DNA]</scope>
    <source>
        <strain evidence="1 2">DX4</strain>
    </source>
</reference>
<dbReference type="AlphaFoldDB" id="A0A1D7QP68"/>
<evidence type="ECO:0000313" key="2">
    <source>
        <dbReference type="Proteomes" id="UP000094313"/>
    </source>
</evidence>
<dbReference type="RefSeq" id="WP_069382111.1">
    <property type="nucleotide sequence ID" value="NZ_CP017141.1"/>
</dbReference>